<organism evidence="4 5">
    <name type="scientific">Teratosphaeria nubilosa</name>
    <dbReference type="NCBI Taxonomy" id="161662"/>
    <lineage>
        <taxon>Eukaryota</taxon>
        <taxon>Fungi</taxon>
        <taxon>Dikarya</taxon>
        <taxon>Ascomycota</taxon>
        <taxon>Pezizomycotina</taxon>
        <taxon>Dothideomycetes</taxon>
        <taxon>Dothideomycetidae</taxon>
        <taxon>Mycosphaerellales</taxon>
        <taxon>Teratosphaeriaceae</taxon>
        <taxon>Teratosphaeria</taxon>
    </lineage>
</organism>
<dbReference type="GO" id="GO:0033897">
    <property type="term" value="F:ribonuclease T2 activity"/>
    <property type="evidence" value="ECO:0007669"/>
    <property type="project" value="InterPro"/>
</dbReference>
<protein>
    <submittedName>
        <fullName evidence="4">Uncharacterized protein</fullName>
    </submittedName>
</protein>
<comment type="similarity">
    <text evidence="1 2">Belongs to the RNase T2 family.</text>
</comment>
<keyword evidence="5" id="KW-1185">Reference proteome</keyword>
<dbReference type="InterPro" id="IPR001568">
    <property type="entry name" value="RNase_T2-like"/>
</dbReference>
<dbReference type="GO" id="GO:0003723">
    <property type="term" value="F:RNA binding"/>
    <property type="evidence" value="ECO:0007669"/>
    <property type="project" value="InterPro"/>
</dbReference>
<dbReference type="Gene3D" id="3.90.730.10">
    <property type="entry name" value="Ribonuclease T2-like"/>
    <property type="match status" value="1"/>
</dbReference>
<evidence type="ECO:0000256" key="3">
    <source>
        <dbReference type="SAM" id="SignalP"/>
    </source>
</evidence>
<evidence type="ECO:0000256" key="2">
    <source>
        <dbReference type="RuleBase" id="RU004328"/>
    </source>
</evidence>
<dbReference type="AlphaFoldDB" id="A0A6G1KYZ2"/>
<dbReference type="Proteomes" id="UP000799436">
    <property type="component" value="Unassembled WGS sequence"/>
</dbReference>
<feature type="chain" id="PRO_5026070332" evidence="3">
    <location>
        <begin position="17"/>
        <end position="153"/>
    </location>
</feature>
<name>A0A6G1KYZ2_9PEZI</name>
<keyword evidence="3" id="KW-0732">Signal</keyword>
<evidence type="ECO:0000313" key="4">
    <source>
        <dbReference type="EMBL" id="KAF2765846.1"/>
    </source>
</evidence>
<proteinExistence type="inferred from homology"/>
<dbReference type="Pfam" id="PF00445">
    <property type="entry name" value="Ribonuclease_T2"/>
    <property type="match status" value="1"/>
</dbReference>
<accession>A0A6G1KYZ2</accession>
<dbReference type="SUPFAM" id="SSF55895">
    <property type="entry name" value="Ribonuclease Rh-like"/>
    <property type="match status" value="1"/>
</dbReference>
<sequence>MAFTTLFAGTALFATAQEEVVAFFEQVVHQLDRLPTYTYLSVAGILPSITKTYTNAQIMAALNAAPGVKSSAMMMNCTRWSTRFNVQGSVADGVFVPARPVGEGNGCPSEGIMYLPKNESSTPAVKNTETCANRLSAEITMATAVYYFDRRCE</sequence>
<feature type="signal peptide" evidence="3">
    <location>
        <begin position="1"/>
        <end position="16"/>
    </location>
</feature>
<evidence type="ECO:0000313" key="5">
    <source>
        <dbReference type="Proteomes" id="UP000799436"/>
    </source>
</evidence>
<evidence type="ECO:0000256" key="1">
    <source>
        <dbReference type="ARBA" id="ARBA00007469"/>
    </source>
</evidence>
<dbReference type="OrthoDB" id="435754at2759"/>
<dbReference type="EMBL" id="ML995882">
    <property type="protein sequence ID" value="KAF2765846.1"/>
    <property type="molecule type" value="Genomic_DNA"/>
</dbReference>
<reference evidence="4" key="1">
    <citation type="journal article" date="2020" name="Stud. Mycol.">
        <title>101 Dothideomycetes genomes: a test case for predicting lifestyles and emergence of pathogens.</title>
        <authorList>
            <person name="Haridas S."/>
            <person name="Albert R."/>
            <person name="Binder M."/>
            <person name="Bloem J."/>
            <person name="Labutti K."/>
            <person name="Salamov A."/>
            <person name="Andreopoulos B."/>
            <person name="Baker S."/>
            <person name="Barry K."/>
            <person name="Bills G."/>
            <person name="Bluhm B."/>
            <person name="Cannon C."/>
            <person name="Castanera R."/>
            <person name="Culley D."/>
            <person name="Daum C."/>
            <person name="Ezra D."/>
            <person name="Gonzalez J."/>
            <person name="Henrissat B."/>
            <person name="Kuo A."/>
            <person name="Liang C."/>
            <person name="Lipzen A."/>
            <person name="Lutzoni F."/>
            <person name="Magnuson J."/>
            <person name="Mondo S."/>
            <person name="Nolan M."/>
            <person name="Ohm R."/>
            <person name="Pangilinan J."/>
            <person name="Park H.-J."/>
            <person name="Ramirez L."/>
            <person name="Alfaro M."/>
            <person name="Sun H."/>
            <person name="Tritt A."/>
            <person name="Yoshinaga Y."/>
            <person name="Zwiers L.-H."/>
            <person name="Turgeon B."/>
            <person name="Goodwin S."/>
            <person name="Spatafora J."/>
            <person name="Crous P."/>
            <person name="Grigoriev I."/>
        </authorList>
    </citation>
    <scope>NUCLEOTIDE SEQUENCE</scope>
    <source>
        <strain evidence="4">CBS 116005</strain>
    </source>
</reference>
<gene>
    <name evidence="4" type="ORF">EJ03DRAFT_354466</name>
</gene>
<dbReference type="InterPro" id="IPR036430">
    <property type="entry name" value="RNase_T2-like_sf"/>
</dbReference>